<dbReference type="EMBL" id="JTDE01022302">
    <property type="protein sequence ID" value="KAF7231812.1"/>
    <property type="molecule type" value="Genomic_DNA"/>
</dbReference>
<reference evidence="2" key="1">
    <citation type="submission" date="2019-07" db="EMBL/GenBank/DDBJ databases">
        <title>Annotation for the trematode Paragonimus miyazaki's.</title>
        <authorList>
            <person name="Choi Y.-J."/>
        </authorList>
    </citation>
    <scope>NUCLEOTIDE SEQUENCE</scope>
    <source>
        <strain evidence="2">Japan</strain>
    </source>
</reference>
<accession>A0A8S9Y8D6</accession>
<dbReference type="AlphaFoldDB" id="A0A8S9Y8D6"/>
<protein>
    <recommendedName>
        <fullName evidence="1">ZSWIM3 N-terminal domain-containing protein</fullName>
    </recommendedName>
</protein>
<comment type="caution">
    <text evidence="2">The sequence shown here is derived from an EMBL/GenBank/DDBJ whole genome shotgun (WGS) entry which is preliminary data.</text>
</comment>
<evidence type="ECO:0000313" key="2">
    <source>
        <dbReference type="EMBL" id="KAF7231812.1"/>
    </source>
</evidence>
<evidence type="ECO:0000313" key="3">
    <source>
        <dbReference type="Proteomes" id="UP000822476"/>
    </source>
</evidence>
<dbReference type="Pfam" id="PF21599">
    <property type="entry name" value="ZSWIM3_N"/>
    <property type="match status" value="1"/>
</dbReference>
<dbReference type="InterPro" id="IPR048325">
    <property type="entry name" value="ZSWIM3_N"/>
</dbReference>
<name>A0A8S9Y8D6_9TREM</name>
<evidence type="ECO:0000259" key="1">
    <source>
        <dbReference type="Pfam" id="PF21599"/>
    </source>
</evidence>
<keyword evidence="3" id="KW-1185">Reference proteome</keyword>
<feature type="domain" description="ZSWIM3 N-terminal" evidence="1">
    <location>
        <begin position="16"/>
        <end position="110"/>
    </location>
</feature>
<organism evidence="2 3">
    <name type="scientific">Paragonimus skrjabini miyazakii</name>
    <dbReference type="NCBI Taxonomy" id="59628"/>
    <lineage>
        <taxon>Eukaryota</taxon>
        <taxon>Metazoa</taxon>
        <taxon>Spiralia</taxon>
        <taxon>Lophotrochozoa</taxon>
        <taxon>Platyhelminthes</taxon>
        <taxon>Trematoda</taxon>
        <taxon>Digenea</taxon>
        <taxon>Plagiorchiida</taxon>
        <taxon>Troglotremata</taxon>
        <taxon>Troglotrematidae</taxon>
        <taxon>Paragonimus</taxon>
    </lineage>
</organism>
<dbReference type="OrthoDB" id="6221768at2759"/>
<gene>
    <name evidence="2" type="ORF">EG68_12256</name>
</gene>
<sequence length="287" mass="33685">MCDVTEEFHHLMKFPYNSFAQFQLDLSKFQHATATSYAIRSSLSAANYRKATGKLLPDPFPCRWLQYKCVHSRTRCKAVRNADYGCESKFTVTVRKKKLYLVRANFKHNHYFQQGKPWLYSRNRRLNSEQQDLIYSVMDNFHDNDQLRRFIEESFGRRLNRFDLRRLREAKKKMQQSNLHPYKSMLEKSNLTQPDKSCLISTSAEHVMPVDDGIGDCTLVTNNSAQLKMETKLEHAQNLAKDLVSVLVGLEETDFWKQLNSFQHMIDVLAVDPEVHIECRSEKNLNH</sequence>
<dbReference type="Proteomes" id="UP000822476">
    <property type="component" value="Unassembled WGS sequence"/>
</dbReference>
<proteinExistence type="predicted"/>